<evidence type="ECO:0000256" key="1">
    <source>
        <dbReference type="ARBA" id="ARBA00022614"/>
    </source>
</evidence>
<dbReference type="InterPro" id="IPR027417">
    <property type="entry name" value="P-loop_NTPase"/>
</dbReference>
<dbReference type="Proteomes" id="UP001519460">
    <property type="component" value="Unassembled WGS sequence"/>
</dbReference>
<dbReference type="PROSITE" id="PS51450">
    <property type="entry name" value="LRR"/>
    <property type="match status" value="3"/>
</dbReference>
<dbReference type="SUPFAM" id="SSF47986">
    <property type="entry name" value="DEATH domain"/>
    <property type="match status" value="1"/>
</dbReference>
<gene>
    <name evidence="6" type="ORF">BaRGS_00006377</name>
</gene>
<dbReference type="InterPro" id="IPR000488">
    <property type="entry name" value="Death_dom"/>
</dbReference>
<dbReference type="EMBL" id="JACVVK020000026">
    <property type="protein sequence ID" value="KAK7502424.1"/>
    <property type="molecule type" value="Genomic_DNA"/>
</dbReference>
<keyword evidence="7" id="KW-1185">Reference proteome</keyword>
<dbReference type="InterPro" id="IPR003591">
    <property type="entry name" value="Leu-rich_rpt_typical-subtyp"/>
</dbReference>
<dbReference type="PROSITE" id="PS51424">
    <property type="entry name" value="ROC"/>
    <property type="match status" value="1"/>
</dbReference>
<dbReference type="PROSITE" id="PS50017">
    <property type="entry name" value="DEATH_DOMAIN"/>
    <property type="match status" value="1"/>
</dbReference>
<dbReference type="InterPro" id="IPR050216">
    <property type="entry name" value="LRR_domain-containing"/>
</dbReference>
<dbReference type="PANTHER" id="PTHR48051">
    <property type="match status" value="1"/>
</dbReference>
<keyword evidence="2" id="KW-0677">Repeat</keyword>
<dbReference type="Pfam" id="PF13855">
    <property type="entry name" value="LRR_8"/>
    <property type="match status" value="2"/>
</dbReference>
<evidence type="ECO:0000256" key="3">
    <source>
        <dbReference type="ARBA" id="ARBA00022741"/>
    </source>
</evidence>
<keyword evidence="3" id="KW-0547">Nucleotide-binding</keyword>
<reference evidence="6 7" key="1">
    <citation type="journal article" date="2023" name="Sci. Data">
        <title>Genome assembly of the Korean intertidal mud-creeper Batillaria attramentaria.</title>
        <authorList>
            <person name="Patra A.K."/>
            <person name="Ho P.T."/>
            <person name="Jun S."/>
            <person name="Lee S.J."/>
            <person name="Kim Y."/>
            <person name="Won Y.J."/>
        </authorList>
    </citation>
    <scope>NUCLEOTIDE SEQUENCE [LARGE SCALE GENOMIC DNA]</scope>
    <source>
        <strain evidence="6">Wonlab-2016</strain>
    </source>
</reference>
<evidence type="ECO:0000313" key="6">
    <source>
        <dbReference type="EMBL" id="KAK7502424.1"/>
    </source>
</evidence>
<evidence type="ECO:0000256" key="2">
    <source>
        <dbReference type="ARBA" id="ARBA00022737"/>
    </source>
</evidence>
<comment type="caution">
    <text evidence="6">The sequence shown here is derived from an EMBL/GenBank/DDBJ whole genome shotgun (WGS) entry which is preliminary data.</text>
</comment>
<feature type="domain" description="Roc" evidence="5">
    <location>
        <begin position="434"/>
        <end position="665"/>
    </location>
</feature>
<dbReference type="Gene3D" id="3.40.50.300">
    <property type="entry name" value="P-loop containing nucleotide triphosphate hydrolases"/>
    <property type="match status" value="1"/>
</dbReference>
<dbReference type="Gene3D" id="3.30.70.1390">
    <property type="entry name" value="ROC domain from the Parkinson's disease-associated leucine-rich repeat kinase 2"/>
    <property type="match status" value="1"/>
</dbReference>
<protein>
    <recommendedName>
        <fullName evidence="8">Roc domain-containing protein</fullName>
    </recommendedName>
</protein>
<feature type="domain" description="Death" evidence="4">
    <location>
        <begin position="1062"/>
        <end position="1142"/>
    </location>
</feature>
<name>A0ABD0LSA6_9CAEN</name>
<evidence type="ECO:0008006" key="8">
    <source>
        <dbReference type="Google" id="ProtNLM"/>
    </source>
</evidence>
<proteinExistence type="predicted"/>
<dbReference type="InterPro" id="IPR011029">
    <property type="entry name" value="DEATH-like_dom_sf"/>
</dbReference>
<dbReference type="InterPro" id="IPR001611">
    <property type="entry name" value="Leu-rich_rpt"/>
</dbReference>
<dbReference type="Gene3D" id="3.80.10.10">
    <property type="entry name" value="Ribonuclease Inhibitor"/>
    <property type="match status" value="2"/>
</dbReference>
<dbReference type="SMART" id="SM00364">
    <property type="entry name" value="LRR_BAC"/>
    <property type="match status" value="7"/>
</dbReference>
<dbReference type="AlphaFoldDB" id="A0ABD0LSA6"/>
<dbReference type="SMART" id="SM00369">
    <property type="entry name" value="LRR_TYP"/>
    <property type="match status" value="11"/>
</dbReference>
<dbReference type="CDD" id="cd01670">
    <property type="entry name" value="Death"/>
    <property type="match status" value="1"/>
</dbReference>
<dbReference type="Pfam" id="PF00560">
    <property type="entry name" value="LRR_1"/>
    <property type="match status" value="1"/>
</dbReference>
<dbReference type="SUPFAM" id="SSF52540">
    <property type="entry name" value="P-loop containing nucleoside triphosphate hydrolases"/>
    <property type="match status" value="1"/>
</dbReference>
<dbReference type="InterPro" id="IPR020859">
    <property type="entry name" value="ROC"/>
</dbReference>
<sequence length="1167" mass="134604">MATQSQAAEELEQYLQDNGITLMVPEGAFKGWLPRVLYTYTLESLYLPFLRLLSFPVGGTALGSLTNMRTFHAVGNYLNRLPSCFVQCVRIVSLDLSFNHFTEIPQAVFSLENLEELSFSHNDLEEVAPQIGQLTRLRVLNLGGNILSSLPMEIAKCRHIQKLDLSGKFYPRGQMKSFPTGVCFLFELVELDLSWQQVQSIPDEFGKLRKLQLLNLKGNQLLHMSPEISKCVNLKSVNLAGALKTRSQIPEALFSLEELESLNLSDNYFTEIPDNVYGLCHLNTLIVQRNALLRLPDNLFQLRRLQHLELSENYLESLPAAVGGMRRLTYLGLERNRLEDLPSEICHVKSLVTLALSSNRLSSVPENIYHLSNLRELTLDNNKLVELPLLLDRLDGLMQTGGLSLHGNYLRTPPQEICDQGVMPLFHFLKELRVSEARHRRKMILIGAVKAGKTSLRHALMLGHSQLTAEHERTWVLERHLWEPESKLRVQILDFGGHHIYQAAHHMFLTPDALHVLVFDLRRYQRDLYDELISNWLDAIMDRAPGASILLAGTHADLCSAEEVSEKCEQVVRRIQREEAAKLTELHEEIERVRSVLERPEVRDGGGGRFADIGVERLQEKLSYLERMLNTRCQVPDRVFVVSCAEALTGVSELRDYLISTMKQSEERPLPYSWYKFLTDLQGMPDRILSMEQVLDIFTGVMASVNQSMISMAGSARLSLAYVLKYLHTTGEIVWYFENRNLDKIVFHRPETLIEMLRAVFRHDFQKVVNFDPELGRRAGLPSHRFEMLKDDFLQRGLMTFELLHFTLLHFQLSSDALDTFIDLMQKFDLCFEMKRETDPSLVGSARVLMFPWFFSETCPQDLATLWPNTIPSNTFELRFEVEFPRKGPPYFFEKLSVRLQQYASERINWKYGVLARKNHSKLLVTRERRELEDVTVITAAARGSTDLQELWWLLKKTRLEMLQLLQDWPFIQPTANLFCTHCLLRYPDDPYRFPAEVMDLHMPPNTYVARWCRNYDQDDIPACFVYPLDTDYQDDLQRHMKAATDFLRSSYDTIDGPGLLSDVGLAFIATRLGFEWQTLALHLGLLQPTVEQIIMDHPNTYHRILSALQLWRDDHPNSNNNRDRGGGDSRPNKIQQLLRALIQDGIEKFELAEEIRQRFQIADDDL</sequence>
<accession>A0ABD0LSA6</accession>
<dbReference type="Gene3D" id="1.10.533.10">
    <property type="entry name" value="Death Domain, Fas"/>
    <property type="match status" value="1"/>
</dbReference>
<organism evidence="6 7">
    <name type="scientific">Batillaria attramentaria</name>
    <dbReference type="NCBI Taxonomy" id="370345"/>
    <lineage>
        <taxon>Eukaryota</taxon>
        <taxon>Metazoa</taxon>
        <taxon>Spiralia</taxon>
        <taxon>Lophotrochozoa</taxon>
        <taxon>Mollusca</taxon>
        <taxon>Gastropoda</taxon>
        <taxon>Caenogastropoda</taxon>
        <taxon>Sorbeoconcha</taxon>
        <taxon>Cerithioidea</taxon>
        <taxon>Batillariidae</taxon>
        <taxon>Batillaria</taxon>
    </lineage>
</organism>
<dbReference type="Pfam" id="PF08477">
    <property type="entry name" value="Roc"/>
    <property type="match status" value="1"/>
</dbReference>
<evidence type="ECO:0000313" key="7">
    <source>
        <dbReference type="Proteomes" id="UP001519460"/>
    </source>
</evidence>
<dbReference type="GO" id="GO:0009966">
    <property type="term" value="P:regulation of signal transduction"/>
    <property type="evidence" value="ECO:0007669"/>
    <property type="project" value="UniProtKB-ARBA"/>
</dbReference>
<evidence type="ECO:0000259" key="5">
    <source>
        <dbReference type="PROSITE" id="PS51424"/>
    </source>
</evidence>
<dbReference type="SUPFAM" id="SSF52058">
    <property type="entry name" value="L domain-like"/>
    <property type="match status" value="2"/>
</dbReference>
<dbReference type="PANTHER" id="PTHR48051:SF48">
    <property type="entry name" value="MULTIFUNCTIONAL ROCO FAMILY SIGNALING REGULATOR 1"/>
    <property type="match status" value="1"/>
</dbReference>
<dbReference type="InterPro" id="IPR032675">
    <property type="entry name" value="LRR_dom_sf"/>
</dbReference>
<evidence type="ECO:0000259" key="4">
    <source>
        <dbReference type="PROSITE" id="PS50017"/>
    </source>
</evidence>
<dbReference type="GO" id="GO:0000166">
    <property type="term" value="F:nucleotide binding"/>
    <property type="evidence" value="ECO:0007669"/>
    <property type="project" value="UniProtKB-KW"/>
</dbReference>
<keyword evidence="1" id="KW-0433">Leucine-rich repeat</keyword>